<protein>
    <submittedName>
        <fullName evidence="1">Uncharacterized protein</fullName>
    </submittedName>
</protein>
<dbReference type="AlphaFoldDB" id="A0A2N9LVH7"/>
<reference evidence="2" key="1">
    <citation type="submission" date="2018-02" db="EMBL/GenBank/DDBJ databases">
        <authorList>
            <person name="Hausmann B."/>
        </authorList>
    </citation>
    <scope>NUCLEOTIDE SEQUENCE [LARGE SCALE GENOMIC DNA]</scope>
    <source>
        <strain evidence="2">Peat soil MAG SbA5</strain>
    </source>
</reference>
<evidence type="ECO:0000313" key="2">
    <source>
        <dbReference type="Proteomes" id="UP000239735"/>
    </source>
</evidence>
<accession>A0A2N9LVH7</accession>
<dbReference type="Proteomes" id="UP000239735">
    <property type="component" value="Unassembled WGS sequence"/>
</dbReference>
<evidence type="ECO:0000313" key="1">
    <source>
        <dbReference type="EMBL" id="SPE27153.1"/>
    </source>
</evidence>
<sequence length="125" mass="13819">MTYSEKSTQLALNSSIAVLALSNPECTDLELLQLKPRQMSPGDLAELAARWPGRNLRSVGVIGLIGASPRCVLKEPLEPEQVSALTDAFLAYLHALFCDGFAEQQEVVEIQELRRLWSLPDTRPN</sequence>
<proteinExistence type="predicted"/>
<name>A0A2N9LVH7_9BACT</name>
<dbReference type="EMBL" id="OKRB01000117">
    <property type="protein sequence ID" value="SPE27153.1"/>
    <property type="molecule type" value="Genomic_DNA"/>
</dbReference>
<gene>
    <name evidence="1" type="ORF">SBA5_580032</name>
</gene>
<organism evidence="1 2">
    <name type="scientific">Candidatus Sulfuritelmatomonas gaucii</name>
    <dbReference type="NCBI Taxonomy" id="2043161"/>
    <lineage>
        <taxon>Bacteria</taxon>
        <taxon>Pseudomonadati</taxon>
        <taxon>Acidobacteriota</taxon>
        <taxon>Terriglobia</taxon>
        <taxon>Terriglobales</taxon>
        <taxon>Acidobacteriaceae</taxon>
        <taxon>Candidatus Sulfuritelmatomonas</taxon>
    </lineage>
</organism>